<dbReference type="Pfam" id="PF13242">
    <property type="entry name" value="Hydrolase_like"/>
    <property type="match status" value="1"/>
</dbReference>
<dbReference type="GO" id="GO:0016791">
    <property type="term" value="F:phosphatase activity"/>
    <property type="evidence" value="ECO:0007669"/>
    <property type="project" value="TreeGrafter"/>
</dbReference>
<dbReference type="InterPro" id="IPR006353">
    <property type="entry name" value="HAD-SF_hydro_IIA_CECR5"/>
</dbReference>
<dbReference type="AlphaFoldDB" id="A0AAE0FMC6"/>
<keyword evidence="2" id="KW-1185">Reference proteome</keyword>
<evidence type="ECO:0000313" key="2">
    <source>
        <dbReference type="Proteomes" id="UP001190700"/>
    </source>
</evidence>
<dbReference type="Gene3D" id="3.40.50.1000">
    <property type="entry name" value="HAD superfamily/HAD-like"/>
    <property type="match status" value="2"/>
</dbReference>
<dbReference type="Pfam" id="PF13344">
    <property type="entry name" value="Hydrolase_6"/>
    <property type="match status" value="1"/>
</dbReference>
<dbReference type="GO" id="GO:0005737">
    <property type="term" value="C:cytoplasm"/>
    <property type="evidence" value="ECO:0007669"/>
    <property type="project" value="TreeGrafter"/>
</dbReference>
<dbReference type="PANTHER" id="PTHR19288">
    <property type="entry name" value="4-NITROPHENYLPHOSPHATASE-RELATED"/>
    <property type="match status" value="1"/>
</dbReference>
<accession>A0AAE0FMC6</accession>
<dbReference type="InterPro" id="IPR006357">
    <property type="entry name" value="HAD-SF_hydro_IIA"/>
</dbReference>
<dbReference type="EMBL" id="LGRX02016159">
    <property type="protein sequence ID" value="KAK3262481.1"/>
    <property type="molecule type" value="Genomic_DNA"/>
</dbReference>
<gene>
    <name evidence="1" type="ORF">CYMTET_28666</name>
</gene>
<protein>
    <submittedName>
        <fullName evidence="1">Uncharacterized protein</fullName>
    </submittedName>
</protein>
<dbReference type="NCBIfam" id="TIGR01456">
    <property type="entry name" value="CECR5"/>
    <property type="match status" value="1"/>
</dbReference>
<comment type="caution">
    <text evidence="1">The sequence shown here is derived from an EMBL/GenBank/DDBJ whole genome shotgun (WGS) entry which is preliminary data.</text>
</comment>
<dbReference type="Proteomes" id="UP001190700">
    <property type="component" value="Unassembled WGS sequence"/>
</dbReference>
<dbReference type="InterPro" id="IPR036412">
    <property type="entry name" value="HAD-like_sf"/>
</dbReference>
<name>A0AAE0FMC6_9CHLO</name>
<evidence type="ECO:0000313" key="1">
    <source>
        <dbReference type="EMBL" id="KAK3262481.1"/>
    </source>
</evidence>
<reference evidence="1 2" key="1">
    <citation type="journal article" date="2015" name="Genome Biol. Evol.">
        <title>Comparative Genomics of a Bacterivorous Green Alga Reveals Evolutionary Causalities and Consequences of Phago-Mixotrophic Mode of Nutrition.</title>
        <authorList>
            <person name="Burns J.A."/>
            <person name="Paasch A."/>
            <person name="Narechania A."/>
            <person name="Kim E."/>
        </authorList>
    </citation>
    <scope>NUCLEOTIDE SEQUENCE [LARGE SCALE GENOMIC DNA]</scope>
    <source>
        <strain evidence="1 2">PLY_AMNH</strain>
    </source>
</reference>
<organism evidence="1 2">
    <name type="scientific">Cymbomonas tetramitiformis</name>
    <dbReference type="NCBI Taxonomy" id="36881"/>
    <lineage>
        <taxon>Eukaryota</taxon>
        <taxon>Viridiplantae</taxon>
        <taxon>Chlorophyta</taxon>
        <taxon>Pyramimonadophyceae</taxon>
        <taxon>Pyramimonadales</taxon>
        <taxon>Pyramimonadaceae</taxon>
        <taxon>Cymbomonas</taxon>
    </lineage>
</organism>
<dbReference type="PANTHER" id="PTHR19288:SF93">
    <property type="entry name" value="FI11325P-RELATED"/>
    <property type="match status" value="1"/>
</dbReference>
<proteinExistence type="predicted"/>
<dbReference type="SUPFAM" id="SSF56784">
    <property type="entry name" value="HAD-like"/>
    <property type="match status" value="1"/>
</dbReference>
<dbReference type="NCBIfam" id="TIGR01460">
    <property type="entry name" value="HAD-SF-IIA"/>
    <property type="match status" value="1"/>
</dbReference>
<sequence>MAKRKAGSYAVVFDIDGVLVHGPKPIPGAKEALNGLMSKSIPHVFVTNNGMVDESAKAESLSKILTEPIDPKRMQLCQTPLREQADEIGDDLVLVTGYSMHPDGAEGVLRGLGFKNVMSSTDYAAGHPHLLPNKKRPGETRPAVHAQVGAVVILETPVDWHEDLQVLVDVLGSSGRLGEPAGSTQKVKLFVCNFDFTYAWANVAPRFGPGAFVRCLETLFYQLHAKNLEYICYGKPHSPAYRYAERTLAIQMTGQPAKLPSGCTIYAIGDNPTSDIRGANAAGAHWKSILVRTGVFDSEAANDEQDPADHVVENVDAALHLISKLENIEE</sequence>
<dbReference type="InterPro" id="IPR023214">
    <property type="entry name" value="HAD_sf"/>
</dbReference>